<feature type="transmembrane region" description="Helical" evidence="9">
    <location>
        <begin position="82"/>
        <end position="105"/>
    </location>
</feature>
<evidence type="ECO:0000256" key="2">
    <source>
        <dbReference type="ARBA" id="ARBA00007783"/>
    </source>
</evidence>
<dbReference type="RefSeq" id="WP_221032918.1">
    <property type="nucleotide sequence ID" value="NZ_CP139781.1"/>
</dbReference>
<dbReference type="InterPro" id="IPR047817">
    <property type="entry name" value="ABC2_TM_bact-type"/>
</dbReference>
<feature type="transmembrane region" description="Helical" evidence="9">
    <location>
        <begin position="117"/>
        <end position="147"/>
    </location>
</feature>
<dbReference type="PANTHER" id="PTHR30413">
    <property type="entry name" value="INNER MEMBRANE TRANSPORT PERMEASE"/>
    <property type="match status" value="1"/>
</dbReference>
<dbReference type="Pfam" id="PF01061">
    <property type="entry name" value="ABC2_membrane"/>
    <property type="match status" value="1"/>
</dbReference>
<accession>A0ABZ1C9X1</accession>
<evidence type="ECO:0000256" key="6">
    <source>
        <dbReference type="ARBA" id="ARBA00022692"/>
    </source>
</evidence>
<evidence type="ECO:0000256" key="1">
    <source>
        <dbReference type="ARBA" id="ARBA00004429"/>
    </source>
</evidence>
<keyword evidence="5" id="KW-0997">Cell inner membrane</keyword>
<dbReference type="Proteomes" id="UP000738431">
    <property type="component" value="Chromosome"/>
</dbReference>
<gene>
    <name evidence="11" type="ORF">K1X11_003645</name>
</gene>
<proteinExistence type="inferred from homology"/>
<dbReference type="PANTHER" id="PTHR30413:SF8">
    <property type="entry name" value="TRANSPORT PERMEASE PROTEIN"/>
    <property type="match status" value="1"/>
</dbReference>
<comment type="similarity">
    <text evidence="2 9">Belongs to the ABC-2 integral membrane protein family.</text>
</comment>
<evidence type="ECO:0000256" key="3">
    <source>
        <dbReference type="ARBA" id="ARBA00022448"/>
    </source>
</evidence>
<evidence type="ECO:0000256" key="5">
    <source>
        <dbReference type="ARBA" id="ARBA00022519"/>
    </source>
</evidence>
<evidence type="ECO:0000313" key="11">
    <source>
        <dbReference type="EMBL" id="WRQ88482.1"/>
    </source>
</evidence>
<name>A0ABZ1C9X1_9BACT</name>
<evidence type="ECO:0000256" key="8">
    <source>
        <dbReference type="ARBA" id="ARBA00023136"/>
    </source>
</evidence>
<evidence type="ECO:0000256" key="7">
    <source>
        <dbReference type="ARBA" id="ARBA00022989"/>
    </source>
</evidence>
<protein>
    <recommendedName>
        <fullName evidence="9">Transport permease protein</fullName>
    </recommendedName>
</protein>
<reference evidence="11 12" key="1">
    <citation type="submission" date="2023-12" db="EMBL/GenBank/DDBJ databases">
        <title>Description of an unclassified Opitutus bacterium of Verrucomicrobiota.</title>
        <authorList>
            <person name="Zhang D.-F."/>
        </authorList>
    </citation>
    <scope>NUCLEOTIDE SEQUENCE [LARGE SCALE GENOMIC DNA]</scope>
    <source>
        <strain evidence="11 12">WL0086</strain>
    </source>
</reference>
<keyword evidence="8 9" id="KW-0472">Membrane</keyword>
<feature type="transmembrane region" description="Helical" evidence="9">
    <location>
        <begin position="243"/>
        <end position="262"/>
    </location>
</feature>
<feature type="domain" description="ABC transmembrane type-2" evidence="10">
    <location>
        <begin position="39"/>
        <end position="265"/>
    </location>
</feature>
<organism evidence="11 12">
    <name type="scientific">Actomonas aquatica</name>
    <dbReference type="NCBI Taxonomy" id="2866162"/>
    <lineage>
        <taxon>Bacteria</taxon>
        <taxon>Pseudomonadati</taxon>
        <taxon>Verrucomicrobiota</taxon>
        <taxon>Opitutia</taxon>
        <taxon>Opitutales</taxon>
        <taxon>Opitutaceae</taxon>
        <taxon>Actomonas</taxon>
    </lineage>
</organism>
<evidence type="ECO:0000256" key="9">
    <source>
        <dbReference type="RuleBase" id="RU361157"/>
    </source>
</evidence>
<evidence type="ECO:0000313" key="12">
    <source>
        <dbReference type="Proteomes" id="UP000738431"/>
    </source>
</evidence>
<keyword evidence="4 9" id="KW-1003">Cell membrane</keyword>
<dbReference type="PROSITE" id="PS51012">
    <property type="entry name" value="ABC_TM2"/>
    <property type="match status" value="1"/>
</dbReference>
<evidence type="ECO:0000256" key="4">
    <source>
        <dbReference type="ARBA" id="ARBA00022475"/>
    </source>
</evidence>
<feature type="transmembrane region" description="Helical" evidence="9">
    <location>
        <begin position="159"/>
        <end position="182"/>
    </location>
</feature>
<comment type="subcellular location">
    <subcellularLocation>
        <location evidence="1">Cell inner membrane</location>
        <topology evidence="1">Multi-pass membrane protein</topology>
    </subcellularLocation>
    <subcellularLocation>
        <location evidence="9">Cell membrane</location>
        <topology evidence="9">Multi-pass membrane protein</topology>
    </subcellularLocation>
</comment>
<evidence type="ECO:0000259" key="10">
    <source>
        <dbReference type="PROSITE" id="PS51012"/>
    </source>
</evidence>
<keyword evidence="6 9" id="KW-0812">Transmembrane</keyword>
<feature type="transmembrane region" description="Helical" evidence="9">
    <location>
        <begin position="194"/>
        <end position="217"/>
    </location>
</feature>
<keyword evidence="12" id="KW-1185">Reference proteome</keyword>
<sequence>MPATTLASANRLPSLWQSRDLLWQFTQRSIELRHRGSHLGLAWSFVQPLLMLGLYVVVFGFIFDGTFGVLPDESRVDYALGIFLGLTLFHFIAETFSVAPTVIVGNPNFVKKVVFPLGILPASTVGTAAFHLLISLGLVFIGVIFFGEGLSWSALWLPLILIPIIFLALGVTYAVSALGVFWRDLQQLTQFTTLALMYASAIFFPASKVPPSIWMFLRFNPLLLAIELSRDVLLWHRPLNWHHLVYLWFASLLTFFIGRWVFERLRPAFADVL</sequence>
<dbReference type="InterPro" id="IPR000412">
    <property type="entry name" value="ABC_2_transport"/>
</dbReference>
<dbReference type="PRINTS" id="PR00164">
    <property type="entry name" value="ABC2TRNSPORT"/>
</dbReference>
<dbReference type="InterPro" id="IPR013525">
    <property type="entry name" value="ABC2_TM"/>
</dbReference>
<dbReference type="EMBL" id="CP139781">
    <property type="protein sequence ID" value="WRQ88482.1"/>
    <property type="molecule type" value="Genomic_DNA"/>
</dbReference>
<keyword evidence="7 9" id="KW-1133">Transmembrane helix</keyword>
<feature type="transmembrane region" description="Helical" evidence="9">
    <location>
        <begin position="41"/>
        <end position="62"/>
    </location>
</feature>
<keyword evidence="3 9" id="KW-0813">Transport</keyword>